<organism evidence="3 4">
    <name type="scientific">Pseudomonas flexibilis</name>
    <dbReference type="NCBI Taxonomy" id="706570"/>
    <lineage>
        <taxon>Bacteria</taxon>
        <taxon>Pseudomonadati</taxon>
        <taxon>Pseudomonadota</taxon>
        <taxon>Gammaproteobacteria</taxon>
        <taxon>Pseudomonadales</taxon>
        <taxon>Pseudomonadaceae</taxon>
        <taxon>Pseudomonas</taxon>
    </lineage>
</organism>
<evidence type="ECO:0000313" key="3">
    <source>
        <dbReference type="EMBL" id="KHO66296.1"/>
    </source>
</evidence>
<keyword evidence="4" id="KW-1185">Reference proteome</keyword>
<comment type="caution">
    <text evidence="3">The sequence shown here is derived from an EMBL/GenBank/DDBJ whole genome shotgun (WGS) entry which is preliminary data.</text>
</comment>
<keyword evidence="1" id="KW-0732">Signal</keyword>
<dbReference type="RefSeq" id="WP_039605748.1">
    <property type="nucleotide sequence ID" value="NZ_FMUP01000007.1"/>
</dbReference>
<dbReference type="InterPro" id="IPR005184">
    <property type="entry name" value="DUF306_Meta_HslJ"/>
</dbReference>
<name>A0A0B3BZ08_9PSED</name>
<dbReference type="InterPro" id="IPR053147">
    <property type="entry name" value="Hsp_HslJ-like"/>
</dbReference>
<dbReference type="PANTHER" id="PTHR35535:SF1">
    <property type="entry name" value="HEAT SHOCK PROTEIN HSLJ"/>
    <property type="match status" value="1"/>
</dbReference>
<dbReference type="InterPro" id="IPR038670">
    <property type="entry name" value="HslJ-like_sf"/>
</dbReference>
<dbReference type="Gene3D" id="2.40.128.270">
    <property type="match status" value="1"/>
</dbReference>
<evidence type="ECO:0000259" key="2">
    <source>
        <dbReference type="Pfam" id="PF03724"/>
    </source>
</evidence>
<dbReference type="PROSITE" id="PS51257">
    <property type="entry name" value="PROKAR_LIPOPROTEIN"/>
    <property type="match status" value="1"/>
</dbReference>
<dbReference type="EMBL" id="JTAK01000001">
    <property type="protein sequence ID" value="KHO66296.1"/>
    <property type="molecule type" value="Genomic_DNA"/>
</dbReference>
<feature type="domain" description="DUF306" evidence="2">
    <location>
        <begin position="28"/>
        <end position="128"/>
    </location>
</feature>
<dbReference type="STRING" id="706570.PT85_01605"/>
<feature type="signal peptide" evidence="1">
    <location>
        <begin position="1"/>
        <end position="20"/>
    </location>
</feature>
<dbReference type="PANTHER" id="PTHR35535">
    <property type="entry name" value="HEAT SHOCK PROTEIN HSLJ"/>
    <property type="match status" value="1"/>
</dbReference>
<dbReference type="Proteomes" id="UP000030980">
    <property type="component" value="Unassembled WGS sequence"/>
</dbReference>
<dbReference type="Pfam" id="PF03724">
    <property type="entry name" value="META"/>
    <property type="match status" value="1"/>
</dbReference>
<evidence type="ECO:0000256" key="1">
    <source>
        <dbReference type="SAM" id="SignalP"/>
    </source>
</evidence>
<dbReference type="AlphaFoldDB" id="A0A0B3BZ08"/>
<dbReference type="OrthoDB" id="5348860at2"/>
<accession>A0A0B3BZ08</accession>
<proteinExistence type="predicted"/>
<sequence>MSKLAPSLAAALLLTGCASMTPPHLPLDTPYKVEWIGERPLIDSSHLTVTLGADGRAYGHAGCNRWFASYQTNGQNLSFDHAGATRMACAPALMEQEDRFLQALGQVKRWEMGENGELRLWYAEGQALRMLAE</sequence>
<gene>
    <name evidence="3" type="ORF">PT85_01605</name>
</gene>
<keyword evidence="3" id="KW-0449">Lipoprotein</keyword>
<evidence type="ECO:0000313" key="4">
    <source>
        <dbReference type="Proteomes" id="UP000030980"/>
    </source>
</evidence>
<feature type="chain" id="PRO_5002084526" evidence="1">
    <location>
        <begin position="21"/>
        <end position="133"/>
    </location>
</feature>
<reference evidence="3 4" key="1">
    <citation type="submission" date="2014-11" db="EMBL/GenBank/DDBJ databases">
        <title>Genome sequence of Pseudomonas tuomuerensis JCM 14085.</title>
        <authorList>
            <person name="Shin S.-K."/>
            <person name="Yi H."/>
        </authorList>
    </citation>
    <scope>NUCLEOTIDE SEQUENCE [LARGE SCALE GENOMIC DNA]</scope>
    <source>
        <strain evidence="3 4">JCM 14085</strain>
    </source>
</reference>
<protein>
    <submittedName>
        <fullName evidence="3">Lipoprotein</fullName>
    </submittedName>
</protein>